<keyword evidence="4" id="KW-1185">Reference proteome</keyword>
<dbReference type="Proteomes" id="UP000799302">
    <property type="component" value="Unassembled WGS sequence"/>
</dbReference>
<protein>
    <submittedName>
        <fullName evidence="3">HET-domain-containing protein</fullName>
    </submittedName>
</protein>
<evidence type="ECO:0000313" key="3">
    <source>
        <dbReference type="EMBL" id="KAF2674011.1"/>
    </source>
</evidence>
<evidence type="ECO:0000313" key="4">
    <source>
        <dbReference type="Proteomes" id="UP000799302"/>
    </source>
</evidence>
<sequence length="675" mass="77772">MDHDRIRGGSASQTLGHFGRIFSNPRMYIIWTQNNESSIELLQHIPNTYFSLLKTVSKVLHVQQQVWRFEERPRLLSITLDIGQRPSNHFMWLINSKSIQLEWFYEDNAPKYAILSHTWGEDEFLYDDIRNDRGKDKLGFQKVQYCCEQALKDGLSYCWVDTCSIDKSSSSELSEAINSMFRWYSQATVCYAYLSDVPDTAITVSDGSFRLSRWFTRGWTLQELIAPPELVFYTSDWKRFKSRKERKTEISEVTGIIESALDGDLEAIYDFSIAQKMYWASNRTTTRPEDMAYCLMGLFNVHIPLLYGEGGENAFTRLQEELLKTSDDQSLLAWDSGSDMKTSEMHGLLARSPQDFRNSRDFVGFSRLDVSSPPTMTNKGIRLTTQMITCLNGPNTWAFWAILDCRNESSETDTVAGVMLQRTYPNSEQCARVCAKIGEVDFSRLKASRTTQTVYVRKRPMKHASLNGSTVTFQFLGLDERFFKEVSCYPELQVGHKSQDNKISISRQHNADIPDVPWWKLEKYNWHSVLHCKLQPSTESKNFSEAIYIVVGYDSKEKKTWSHLICTPISKSATPRSAKQVWEVFNESPKHCEFSAELQDRTFNKNGIRQSYLSVDMQNLADIHSTKGARVTMVYVSLLFEYSGDMGSLGIKKILSWKSSLKNEISKKFSRDKSR</sequence>
<dbReference type="PANTHER" id="PTHR10622:SF10">
    <property type="entry name" value="HET DOMAIN-CONTAINING PROTEIN"/>
    <property type="match status" value="1"/>
</dbReference>
<dbReference type="AlphaFoldDB" id="A0A6A6URI4"/>
<evidence type="ECO:0000259" key="2">
    <source>
        <dbReference type="Pfam" id="PF26640"/>
    </source>
</evidence>
<organism evidence="3 4">
    <name type="scientific">Microthyrium microscopicum</name>
    <dbReference type="NCBI Taxonomy" id="703497"/>
    <lineage>
        <taxon>Eukaryota</taxon>
        <taxon>Fungi</taxon>
        <taxon>Dikarya</taxon>
        <taxon>Ascomycota</taxon>
        <taxon>Pezizomycotina</taxon>
        <taxon>Dothideomycetes</taxon>
        <taxon>Dothideomycetes incertae sedis</taxon>
        <taxon>Microthyriales</taxon>
        <taxon>Microthyriaceae</taxon>
        <taxon>Microthyrium</taxon>
    </lineage>
</organism>
<dbReference type="InterPro" id="IPR010730">
    <property type="entry name" value="HET"/>
</dbReference>
<feature type="domain" description="Heterokaryon incompatibility" evidence="1">
    <location>
        <begin position="112"/>
        <end position="198"/>
    </location>
</feature>
<dbReference type="EMBL" id="MU004230">
    <property type="protein sequence ID" value="KAF2674011.1"/>
    <property type="molecule type" value="Genomic_DNA"/>
</dbReference>
<dbReference type="InterPro" id="IPR058525">
    <property type="entry name" value="DUF8212"/>
</dbReference>
<dbReference type="PANTHER" id="PTHR10622">
    <property type="entry name" value="HET DOMAIN-CONTAINING PROTEIN"/>
    <property type="match status" value="1"/>
</dbReference>
<feature type="domain" description="DUF8212" evidence="2">
    <location>
        <begin position="313"/>
        <end position="346"/>
    </location>
</feature>
<dbReference type="Pfam" id="PF06985">
    <property type="entry name" value="HET"/>
    <property type="match status" value="1"/>
</dbReference>
<accession>A0A6A6URI4</accession>
<proteinExistence type="predicted"/>
<dbReference type="Pfam" id="PF26640">
    <property type="entry name" value="DUF8212"/>
    <property type="match status" value="1"/>
</dbReference>
<gene>
    <name evidence="3" type="ORF">BT63DRAFT_448998</name>
</gene>
<evidence type="ECO:0000259" key="1">
    <source>
        <dbReference type="Pfam" id="PF06985"/>
    </source>
</evidence>
<reference evidence="3" key="1">
    <citation type="journal article" date="2020" name="Stud. Mycol.">
        <title>101 Dothideomycetes genomes: a test case for predicting lifestyles and emergence of pathogens.</title>
        <authorList>
            <person name="Haridas S."/>
            <person name="Albert R."/>
            <person name="Binder M."/>
            <person name="Bloem J."/>
            <person name="Labutti K."/>
            <person name="Salamov A."/>
            <person name="Andreopoulos B."/>
            <person name="Baker S."/>
            <person name="Barry K."/>
            <person name="Bills G."/>
            <person name="Bluhm B."/>
            <person name="Cannon C."/>
            <person name="Castanera R."/>
            <person name="Culley D."/>
            <person name="Daum C."/>
            <person name="Ezra D."/>
            <person name="Gonzalez J."/>
            <person name="Henrissat B."/>
            <person name="Kuo A."/>
            <person name="Liang C."/>
            <person name="Lipzen A."/>
            <person name="Lutzoni F."/>
            <person name="Magnuson J."/>
            <person name="Mondo S."/>
            <person name="Nolan M."/>
            <person name="Ohm R."/>
            <person name="Pangilinan J."/>
            <person name="Park H.-J."/>
            <person name="Ramirez L."/>
            <person name="Alfaro M."/>
            <person name="Sun H."/>
            <person name="Tritt A."/>
            <person name="Yoshinaga Y."/>
            <person name="Zwiers L.-H."/>
            <person name="Turgeon B."/>
            <person name="Goodwin S."/>
            <person name="Spatafora J."/>
            <person name="Crous P."/>
            <person name="Grigoriev I."/>
        </authorList>
    </citation>
    <scope>NUCLEOTIDE SEQUENCE</scope>
    <source>
        <strain evidence="3">CBS 115976</strain>
    </source>
</reference>
<dbReference type="OrthoDB" id="5303367at2759"/>
<name>A0A6A6URI4_9PEZI</name>